<feature type="transmembrane region" description="Helical" evidence="5">
    <location>
        <begin position="62"/>
        <end position="81"/>
    </location>
</feature>
<sequence>MTNLNAEYFFQTLRYAAITSLLGLALCLALGVGPYKPFLALVEICFLLYFLHALFAKKSIPILILYVLVIPIIFFGLHYFVSDTHHHKESERNLVAFMAIAGLIPFLNLSAHLGAILRQIILFLIMSISLMQSFAIIVFKSPFGFFNNPHLACLFVIMVIILGVYYFLTNSKKHEIYVAYFLILNSLILLFYFSSWVGLCSLLGSVIIIIISKSNRNFYIVTWCLLVFLIGVLLSVDFSRSGNAEIENIVNSNSFSITDERLIIWKDSWQMQLESSRENWFFGHGFGGFRNNFSDHSSFNNTISFVFPHNFILEILYNNGILALLIFLTGFIHLILKLQKKYRSSQDIIFLLAIALLVSVFIFGFLTLPLLSKYNSYSLAFVTGFCVWVIMRRVHANE</sequence>
<protein>
    <recommendedName>
        <fullName evidence="6">O-antigen ligase-related domain-containing protein</fullName>
    </recommendedName>
</protein>
<feature type="transmembrane region" description="Helical" evidence="5">
    <location>
        <begin position="120"/>
        <end position="139"/>
    </location>
</feature>
<feature type="transmembrane region" description="Helical" evidence="5">
    <location>
        <begin position="151"/>
        <end position="168"/>
    </location>
</feature>
<feature type="transmembrane region" description="Helical" evidence="5">
    <location>
        <begin position="374"/>
        <end position="391"/>
    </location>
</feature>
<dbReference type="PANTHER" id="PTHR37422:SF17">
    <property type="entry name" value="O-ANTIGEN LIGASE"/>
    <property type="match status" value="1"/>
</dbReference>
<name>A0A520RWI1_9GAMM</name>
<evidence type="ECO:0000313" key="8">
    <source>
        <dbReference type="Proteomes" id="UP000316199"/>
    </source>
</evidence>
<keyword evidence="3 5" id="KW-1133">Transmembrane helix</keyword>
<dbReference type="EMBL" id="SHAG01000075">
    <property type="protein sequence ID" value="RZO74548.1"/>
    <property type="molecule type" value="Genomic_DNA"/>
</dbReference>
<feature type="transmembrane region" description="Helical" evidence="5">
    <location>
        <begin position="315"/>
        <end position="336"/>
    </location>
</feature>
<comment type="subcellular location">
    <subcellularLocation>
        <location evidence="1">Membrane</location>
        <topology evidence="1">Multi-pass membrane protein</topology>
    </subcellularLocation>
</comment>
<evidence type="ECO:0000313" key="7">
    <source>
        <dbReference type="EMBL" id="RZO74548.1"/>
    </source>
</evidence>
<dbReference type="InterPro" id="IPR051533">
    <property type="entry name" value="WaaL-like"/>
</dbReference>
<feature type="transmembrane region" description="Helical" evidence="5">
    <location>
        <begin position="348"/>
        <end position="368"/>
    </location>
</feature>
<feature type="domain" description="O-antigen ligase-related" evidence="6">
    <location>
        <begin position="180"/>
        <end position="328"/>
    </location>
</feature>
<proteinExistence type="predicted"/>
<reference evidence="7 8" key="1">
    <citation type="submission" date="2019-02" db="EMBL/GenBank/DDBJ databases">
        <title>Prokaryotic population dynamics and viral predation in marine succession experiment using metagenomics: the confinement effect.</title>
        <authorList>
            <person name="Haro-Moreno J.M."/>
            <person name="Rodriguez-Valera F."/>
            <person name="Lopez-Perez M."/>
        </authorList>
    </citation>
    <scope>NUCLEOTIDE SEQUENCE [LARGE SCALE GENOMIC DNA]</scope>
    <source>
        <strain evidence="7">MED-G157</strain>
    </source>
</reference>
<feature type="transmembrane region" description="Helical" evidence="5">
    <location>
        <begin position="93"/>
        <end position="114"/>
    </location>
</feature>
<keyword evidence="2 5" id="KW-0812">Transmembrane</keyword>
<dbReference type="GO" id="GO:0016020">
    <property type="term" value="C:membrane"/>
    <property type="evidence" value="ECO:0007669"/>
    <property type="project" value="UniProtKB-SubCell"/>
</dbReference>
<accession>A0A520RWI1</accession>
<evidence type="ECO:0000259" key="6">
    <source>
        <dbReference type="Pfam" id="PF04932"/>
    </source>
</evidence>
<keyword evidence="4 5" id="KW-0472">Membrane</keyword>
<evidence type="ECO:0000256" key="3">
    <source>
        <dbReference type="ARBA" id="ARBA00022989"/>
    </source>
</evidence>
<evidence type="ECO:0000256" key="4">
    <source>
        <dbReference type="ARBA" id="ARBA00023136"/>
    </source>
</evidence>
<organism evidence="7 8">
    <name type="scientific">OM182 bacterium</name>
    <dbReference type="NCBI Taxonomy" id="2510334"/>
    <lineage>
        <taxon>Bacteria</taxon>
        <taxon>Pseudomonadati</taxon>
        <taxon>Pseudomonadota</taxon>
        <taxon>Gammaproteobacteria</taxon>
        <taxon>OMG group</taxon>
        <taxon>OM182 clade</taxon>
    </lineage>
</organism>
<dbReference type="InterPro" id="IPR007016">
    <property type="entry name" value="O-antigen_ligase-rel_domated"/>
</dbReference>
<evidence type="ECO:0000256" key="5">
    <source>
        <dbReference type="SAM" id="Phobius"/>
    </source>
</evidence>
<feature type="transmembrane region" description="Helical" evidence="5">
    <location>
        <begin position="180"/>
        <end position="211"/>
    </location>
</feature>
<comment type="caution">
    <text evidence="7">The sequence shown here is derived from an EMBL/GenBank/DDBJ whole genome shotgun (WGS) entry which is preliminary data.</text>
</comment>
<feature type="transmembrane region" description="Helical" evidence="5">
    <location>
        <begin position="218"/>
        <end position="236"/>
    </location>
</feature>
<evidence type="ECO:0000256" key="2">
    <source>
        <dbReference type="ARBA" id="ARBA00022692"/>
    </source>
</evidence>
<feature type="transmembrane region" description="Helical" evidence="5">
    <location>
        <begin position="38"/>
        <end position="56"/>
    </location>
</feature>
<feature type="transmembrane region" description="Helical" evidence="5">
    <location>
        <begin position="12"/>
        <end position="31"/>
    </location>
</feature>
<dbReference type="AlphaFoldDB" id="A0A520RWI1"/>
<dbReference type="Proteomes" id="UP000316199">
    <property type="component" value="Unassembled WGS sequence"/>
</dbReference>
<dbReference type="PANTHER" id="PTHR37422">
    <property type="entry name" value="TEICHURONIC ACID BIOSYNTHESIS PROTEIN TUAE"/>
    <property type="match status" value="1"/>
</dbReference>
<gene>
    <name evidence="7" type="ORF">EVA68_08865</name>
</gene>
<dbReference type="Pfam" id="PF04932">
    <property type="entry name" value="Wzy_C"/>
    <property type="match status" value="1"/>
</dbReference>
<evidence type="ECO:0000256" key="1">
    <source>
        <dbReference type="ARBA" id="ARBA00004141"/>
    </source>
</evidence>